<dbReference type="Proteomes" id="UP000054498">
    <property type="component" value="Unassembled WGS sequence"/>
</dbReference>
<keyword evidence="4" id="KW-0677">Repeat</keyword>
<evidence type="ECO:0000256" key="5">
    <source>
        <dbReference type="ARBA" id="ARBA00022989"/>
    </source>
</evidence>
<evidence type="ECO:0000313" key="10">
    <source>
        <dbReference type="EMBL" id="KIZ06189.1"/>
    </source>
</evidence>
<evidence type="ECO:0000256" key="8">
    <source>
        <dbReference type="SAM" id="Phobius"/>
    </source>
</evidence>
<evidence type="ECO:0000256" key="7">
    <source>
        <dbReference type="ARBA" id="ARBA00023180"/>
    </source>
</evidence>
<feature type="signal peptide" evidence="9">
    <location>
        <begin position="1"/>
        <end position="16"/>
    </location>
</feature>
<dbReference type="InterPro" id="IPR001893">
    <property type="entry name" value="Cys-rich_GLG1_repeat"/>
</dbReference>
<evidence type="ECO:0000256" key="2">
    <source>
        <dbReference type="ARBA" id="ARBA00022692"/>
    </source>
</evidence>
<name>A0A0D2LIE1_9CHLO</name>
<dbReference type="InterPro" id="IPR039728">
    <property type="entry name" value="GLG1"/>
</dbReference>
<dbReference type="KEGG" id="mng:MNEG_1767"/>
<dbReference type="PANTHER" id="PTHR11884">
    <property type="entry name" value="SELECTIN LIGAND RELATED"/>
    <property type="match status" value="1"/>
</dbReference>
<evidence type="ECO:0000256" key="3">
    <source>
        <dbReference type="ARBA" id="ARBA00022729"/>
    </source>
</evidence>
<sequence>MVVLLALLLVAGGSAAESSSAPAASNATTASAPKLKAMKQQLKSKIIPTAGEAELPNGIGDVLPSGACKPDAAAFCKDLKAGDGRLAACLSKRLQAEKKGNVAGRMVSSGCMEDVAKYKIARSQNINKDPALARACKDDVAKVCQSSSDTSTPGSVVACLRTNSRKLSPSCQKEVLRTQLEAANDYRFDARLFATCDAAVREHCANVDPGDGRELDCLADNSKQLGWACLEEVMRFQKEASDDIRLSLRLFKRCVNDQKKFCKDVEPGHMRVQVGGLDTGMQEACEQDLQTTCSTTADDLKDEKKRQTAINCLQTFKDELKSQECRDKVHRKMKRAARDIRFDDVLANACVEDRKTFCNDVQPGSARVIRCLQENRGVLSKQCTAALFDHEVKMAEDIDFKYPMRKACAWEVSTFCPNVPHGHARVIRCLQSKLDHEDMSKECKDEVNRGLNRAATDYRLNWRLNHACEQDITALCSGLCSTSSSQPCGGVVLHCLSEKQDNITSQACQEEIFYYQLMEVSDFRNDVILAEACRQDVEKYCKDVEPGEGRVHACLRHQLNFISEACRAEENKLAAVEYRDIRLRPKLAKVCSEERSVFCRDVRPGRARVIKCLMEAMGKPNFGADCREELHARSEVVKNDYRFDSGIMDSCADEVDHLCEEAKTKLRGTAAVLKCLIQKFDEANNMCQAGCAELSRAVRFALWDYASGSPLTTVCDADVQGFCPKSTATRPGGVFTIGVAGHCLSKALVEGKPLAPQCKALVLVAAPKDSRVYLRYPESANALVARLADMQRAAGLEGVLVDPYKRQGSAVTVTGWVALVCLASIGVVAVAALVIVYRRVAGIDKAHTQYVKSGDA</sequence>
<keyword evidence="3 9" id="KW-0732">Signal</keyword>
<dbReference type="PANTHER" id="PTHR11884:SF1">
    <property type="entry name" value="GOLGI APPARATUS PROTEIN 1"/>
    <property type="match status" value="1"/>
</dbReference>
<dbReference type="AlphaFoldDB" id="A0A0D2LIE1"/>
<dbReference type="Pfam" id="PF00839">
    <property type="entry name" value="Cys_rich_FGFR"/>
    <property type="match status" value="9"/>
</dbReference>
<accession>A0A0D2LIE1</accession>
<dbReference type="PROSITE" id="PS51289">
    <property type="entry name" value="GLG1_C_RICH"/>
    <property type="match status" value="4"/>
</dbReference>
<reference evidence="10 11" key="1">
    <citation type="journal article" date="2013" name="BMC Genomics">
        <title>Reconstruction of the lipid metabolism for the microalga Monoraphidium neglectum from its genome sequence reveals characteristics suitable for biofuel production.</title>
        <authorList>
            <person name="Bogen C."/>
            <person name="Al-Dilaimi A."/>
            <person name="Albersmeier A."/>
            <person name="Wichmann J."/>
            <person name="Grundmann M."/>
            <person name="Rupp O."/>
            <person name="Lauersen K.J."/>
            <person name="Blifernez-Klassen O."/>
            <person name="Kalinowski J."/>
            <person name="Goesmann A."/>
            <person name="Mussgnug J.H."/>
            <person name="Kruse O."/>
        </authorList>
    </citation>
    <scope>NUCLEOTIDE SEQUENCE [LARGE SCALE GENOMIC DNA]</scope>
    <source>
        <strain evidence="10 11">SAG 48.87</strain>
    </source>
</reference>
<keyword evidence="2 8" id="KW-0812">Transmembrane</keyword>
<keyword evidence="11" id="KW-1185">Reference proteome</keyword>
<dbReference type="GO" id="GO:0000139">
    <property type="term" value="C:Golgi membrane"/>
    <property type="evidence" value="ECO:0007669"/>
    <property type="project" value="InterPro"/>
</dbReference>
<gene>
    <name evidence="10" type="ORF">MNEG_1767</name>
</gene>
<dbReference type="RefSeq" id="XP_013905208.1">
    <property type="nucleotide sequence ID" value="XM_014049754.1"/>
</dbReference>
<feature type="transmembrane region" description="Helical" evidence="8">
    <location>
        <begin position="813"/>
        <end position="837"/>
    </location>
</feature>
<proteinExistence type="predicted"/>
<evidence type="ECO:0000256" key="6">
    <source>
        <dbReference type="ARBA" id="ARBA00023136"/>
    </source>
</evidence>
<evidence type="ECO:0000313" key="11">
    <source>
        <dbReference type="Proteomes" id="UP000054498"/>
    </source>
</evidence>
<organism evidence="10 11">
    <name type="scientific">Monoraphidium neglectum</name>
    <dbReference type="NCBI Taxonomy" id="145388"/>
    <lineage>
        <taxon>Eukaryota</taxon>
        <taxon>Viridiplantae</taxon>
        <taxon>Chlorophyta</taxon>
        <taxon>core chlorophytes</taxon>
        <taxon>Chlorophyceae</taxon>
        <taxon>CS clade</taxon>
        <taxon>Sphaeropleales</taxon>
        <taxon>Selenastraceae</taxon>
        <taxon>Monoraphidium</taxon>
    </lineage>
</organism>
<dbReference type="OrthoDB" id="2015434at2759"/>
<evidence type="ECO:0000256" key="4">
    <source>
        <dbReference type="ARBA" id="ARBA00022737"/>
    </source>
</evidence>
<protein>
    <submittedName>
        <fullName evidence="10">Golgi apparatus protein</fullName>
    </submittedName>
</protein>
<dbReference type="InterPro" id="IPR017873">
    <property type="entry name" value="Cys-rich_GLG1_repeat_euk"/>
</dbReference>
<evidence type="ECO:0000256" key="9">
    <source>
        <dbReference type="SAM" id="SignalP"/>
    </source>
</evidence>
<keyword evidence="6 8" id="KW-0472">Membrane</keyword>
<evidence type="ECO:0000256" key="1">
    <source>
        <dbReference type="ARBA" id="ARBA00004479"/>
    </source>
</evidence>
<dbReference type="EMBL" id="KK100403">
    <property type="protein sequence ID" value="KIZ06189.1"/>
    <property type="molecule type" value="Genomic_DNA"/>
</dbReference>
<keyword evidence="5 8" id="KW-1133">Transmembrane helix</keyword>
<feature type="chain" id="PRO_5002246373" evidence="9">
    <location>
        <begin position="17"/>
        <end position="856"/>
    </location>
</feature>
<dbReference type="GeneID" id="25734645"/>
<keyword evidence="7" id="KW-0325">Glycoprotein</keyword>
<comment type="subcellular location">
    <subcellularLocation>
        <location evidence="1">Membrane</location>
        <topology evidence="1">Single-pass type I membrane protein</topology>
    </subcellularLocation>
</comment>